<evidence type="ECO:0000313" key="2">
    <source>
        <dbReference type="Proteomes" id="UP001627154"/>
    </source>
</evidence>
<gene>
    <name evidence="1" type="ORF">TKK_005064</name>
</gene>
<comment type="caution">
    <text evidence="1">The sequence shown here is derived from an EMBL/GenBank/DDBJ whole genome shotgun (WGS) entry which is preliminary data.</text>
</comment>
<proteinExistence type="predicted"/>
<evidence type="ECO:0000313" key="1">
    <source>
        <dbReference type="EMBL" id="KAL3401698.1"/>
    </source>
</evidence>
<sequence length="78" mass="8500">MSLEISTSAFIYPSRATARESRRAAETLPYVLQAGFASNHMSITAAEAAISSFCAYPTLCETRIANSFSLLHARVQNK</sequence>
<dbReference type="EMBL" id="JBJJXI010000043">
    <property type="protein sequence ID" value="KAL3401698.1"/>
    <property type="molecule type" value="Genomic_DNA"/>
</dbReference>
<keyword evidence="2" id="KW-1185">Reference proteome</keyword>
<dbReference type="AlphaFoldDB" id="A0ABD2XA32"/>
<name>A0ABD2XA32_9HYME</name>
<protein>
    <submittedName>
        <fullName evidence="1">Uncharacterized protein</fullName>
    </submittedName>
</protein>
<organism evidence="1 2">
    <name type="scientific">Trichogramma kaykai</name>
    <dbReference type="NCBI Taxonomy" id="54128"/>
    <lineage>
        <taxon>Eukaryota</taxon>
        <taxon>Metazoa</taxon>
        <taxon>Ecdysozoa</taxon>
        <taxon>Arthropoda</taxon>
        <taxon>Hexapoda</taxon>
        <taxon>Insecta</taxon>
        <taxon>Pterygota</taxon>
        <taxon>Neoptera</taxon>
        <taxon>Endopterygota</taxon>
        <taxon>Hymenoptera</taxon>
        <taxon>Apocrita</taxon>
        <taxon>Proctotrupomorpha</taxon>
        <taxon>Chalcidoidea</taxon>
        <taxon>Trichogrammatidae</taxon>
        <taxon>Trichogramma</taxon>
    </lineage>
</organism>
<accession>A0ABD2XA32</accession>
<dbReference type="Proteomes" id="UP001627154">
    <property type="component" value="Unassembled WGS sequence"/>
</dbReference>
<reference evidence="1 2" key="1">
    <citation type="journal article" date="2024" name="bioRxiv">
        <title>A reference genome for Trichogramma kaykai: A tiny desert-dwelling parasitoid wasp with competing sex-ratio distorters.</title>
        <authorList>
            <person name="Culotta J."/>
            <person name="Lindsey A.R."/>
        </authorList>
    </citation>
    <scope>NUCLEOTIDE SEQUENCE [LARGE SCALE GENOMIC DNA]</scope>
    <source>
        <strain evidence="1 2">KSX58</strain>
    </source>
</reference>